<evidence type="ECO:0000256" key="4">
    <source>
        <dbReference type="ARBA" id="ARBA00023242"/>
    </source>
</evidence>
<dbReference type="EMBL" id="QGMG01000034">
    <property type="protein sequence ID" value="TVY58565.1"/>
    <property type="molecule type" value="Genomic_DNA"/>
</dbReference>
<dbReference type="GO" id="GO:0000981">
    <property type="term" value="F:DNA-binding transcription factor activity, RNA polymerase II-specific"/>
    <property type="evidence" value="ECO:0007669"/>
    <property type="project" value="InterPro"/>
</dbReference>
<feature type="compositionally biased region" description="Polar residues" evidence="5">
    <location>
        <begin position="156"/>
        <end position="168"/>
    </location>
</feature>
<evidence type="ECO:0000259" key="6">
    <source>
        <dbReference type="PROSITE" id="PS50048"/>
    </source>
</evidence>
<keyword evidence="2" id="KW-0479">Metal-binding</keyword>
<feature type="compositionally biased region" description="Polar residues" evidence="5">
    <location>
        <begin position="124"/>
        <end position="144"/>
    </location>
</feature>
<keyword evidence="8" id="KW-1185">Reference proteome</keyword>
<keyword evidence="4" id="KW-0539">Nucleus</keyword>
<feature type="region of interest" description="Disordered" evidence="5">
    <location>
        <begin position="100"/>
        <end position="182"/>
    </location>
</feature>
<keyword evidence="3" id="KW-0238">DNA-binding</keyword>
<organism evidence="7 8">
    <name type="scientific">Lachnellula cervina</name>
    <dbReference type="NCBI Taxonomy" id="1316786"/>
    <lineage>
        <taxon>Eukaryota</taxon>
        <taxon>Fungi</taxon>
        <taxon>Dikarya</taxon>
        <taxon>Ascomycota</taxon>
        <taxon>Pezizomycotina</taxon>
        <taxon>Leotiomycetes</taxon>
        <taxon>Helotiales</taxon>
        <taxon>Lachnaceae</taxon>
        <taxon>Lachnellula</taxon>
    </lineage>
</organism>
<feature type="region of interest" description="Disordered" evidence="5">
    <location>
        <begin position="246"/>
        <end position="274"/>
    </location>
</feature>
<dbReference type="Pfam" id="PF00172">
    <property type="entry name" value="Zn_clus"/>
    <property type="match status" value="1"/>
</dbReference>
<dbReference type="InterPro" id="IPR050987">
    <property type="entry name" value="AtrR-like"/>
</dbReference>
<dbReference type="CDD" id="cd12148">
    <property type="entry name" value="fungal_TF_MHR"/>
    <property type="match status" value="1"/>
</dbReference>
<dbReference type="PROSITE" id="PS00463">
    <property type="entry name" value="ZN2_CY6_FUNGAL_1"/>
    <property type="match status" value="1"/>
</dbReference>
<gene>
    <name evidence="7" type="ORF">LCER1_G000210</name>
</gene>
<evidence type="ECO:0000313" key="8">
    <source>
        <dbReference type="Proteomes" id="UP000481288"/>
    </source>
</evidence>
<dbReference type="CDD" id="cd00067">
    <property type="entry name" value="GAL4"/>
    <property type="match status" value="1"/>
</dbReference>
<dbReference type="Proteomes" id="UP000481288">
    <property type="component" value="Unassembled WGS sequence"/>
</dbReference>
<dbReference type="InterPro" id="IPR036864">
    <property type="entry name" value="Zn2-C6_fun-type_DNA-bd_sf"/>
</dbReference>
<comment type="caution">
    <text evidence="7">The sequence shown here is derived from an EMBL/GenBank/DDBJ whole genome shotgun (WGS) entry which is preliminary data.</text>
</comment>
<dbReference type="InterPro" id="IPR001138">
    <property type="entry name" value="Zn2Cys6_DnaBD"/>
</dbReference>
<feature type="compositionally biased region" description="Basic and acidic residues" evidence="5">
    <location>
        <begin position="246"/>
        <end position="259"/>
    </location>
</feature>
<dbReference type="GO" id="GO:0008270">
    <property type="term" value="F:zinc ion binding"/>
    <property type="evidence" value="ECO:0007669"/>
    <property type="project" value="InterPro"/>
</dbReference>
<dbReference type="PROSITE" id="PS50048">
    <property type="entry name" value="ZN2_CY6_FUNGAL_2"/>
    <property type="match status" value="1"/>
</dbReference>
<evidence type="ECO:0000256" key="2">
    <source>
        <dbReference type="ARBA" id="ARBA00022723"/>
    </source>
</evidence>
<dbReference type="SMART" id="SM00066">
    <property type="entry name" value="GAL4"/>
    <property type="match status" value="1"/>
</dbReference>
<proteinExistence type="predicted"/>
<feature type="domain" description="Zn(2)-C6 fungal-type" evidence="6">
    <location>
        <begin position="68"/>
        <end position="98"/>
    </location>
</feature>
<comment type="subcellular location">
    <subcellularLocation>
        <location evidence="1">Nucleus</location>
    </subcellularLocation>
</comment>
<sequence length="523" mass="57381">MDTRQQSPTLSSSNAEPHVVVCSASPFPTAYMSCLVPQLIRTRKPDVIIVSSAEKPPGTQRAKRVDRACENCRRKRLKCTAEQHPCMNCRLYHAACVYGPNPKTRAPNNLTKPSTRTKKRKQSPVESANTGNGTAVEQTEQSQGRRGVAEHRLSVGNGTASQHGTVSQHGREPTPGHSPSTGVEMLLQQHAEGLLRLDADTIGDIRMDEIDNTMGIGVGDFDGMSDFLQGVPLQASALSDLAPLHEEASRHRPMPHDGSSRPSSEMLQDKESDGGVVGLQHFIRESSGRPDPQSVQSIPPGLIVNRNDANGKFIGVNSTGATVASSLRCSIEGHGAIKECDVRDYLIGAVSHVDEMGVPPSTTHSDYRLPDQSAARQGVNWYFRNIHVHYPILNAQNFLDDWPRLYDPIPPKQNPVRYSRFLLIVAIGLLSQTQTPNLDLSVDAALPQELHHQAWRLLNDVLVRPYAASVQVILLHQKWNGMDPLRTSHTNRPVSWFAPTTLSRNELVGGRDTLEVTNMVGVL</sequence>
<dbReference type="AlphaFoldDB" id="A0A7D8YXM1"/>
<evidence type="ECO:0000313" key="7">
    <source>
        <dbReference type="EMBL" id="TVY58565.1"/>
    </source>
</evidence>
<evidence type="ECO:0000256" key="5">
    <source>
        <dbReference type="SAM" id="MobiDB-lite"/>
    </source>
</evidence>
<accession>A0A7D8YXM1</accession>
<dbReference type="PANTHER" id="PTHR46910">
    <property type="entry name" value="TRANSCRIPTION FACTOR PDR1"/>
    <property type="match status" value="1"/>
</dbReference>
<reference evidence="7 8" key="1">
    <citation type="submission" date="2018-05" db="EMBL/GenBank/DDBJ databases">
        <title>Whole genome sequencing for identification of molecular markers to develop diagnostic detection tools for the regulated plant pathogen Lachnellula willkommii.</title>
        <authorList>
            <person name="Giroux E."/>
            <person name="Bilodeau G."/>
        </authorList>
    </citation>
    <scope>NUCLEOTIDE SEQUENCE [LARGE SCALE GENOMIC DNA]</scope>
    <source>
        <strain evidence="7 8">CBS 625.97</strain>
    </source>
</reference>
<dbReference type="SUPFAM" id="SSF57701">
    <property type="entry name" value="Zn2/Cys6 DNA-binding domain"/>
    <property type="match status" value="1"/>
</dbReference>
<evidence type="ECO:0000256" key="1">
    <source>
        <dbReference type="ARBA" id="ARBA00004123"/>
    </source>
</evidence>
<protein>
    <recommendedName>
        <fullName evidence="6">Zn(2)-C6 fungal-type domain-containing protein</fullName>
    </recommendedName>
</protein>
<dbReference type="GO" id="GO:0003677">
    <property type="term" value="F:DNA binding"/>
    <property type="evidence" value="ECO:0007669"/>
    <property type="project" value="UniProtKB-KW"/>
</dbReference>
<dbReference type="PANTHER" id="PTHR46910:SF3">
    <property type="entry name" value="HALOTOLERANCE PROTEIN 9-RELATED"/>
    <property type="match status" value="1"/>
</dbReference>
<name>A0A7D8YXM1_9HELO</name>
<evidence type="ECO:0000256" key="3">
    <source>
        <dbReference type="ARBA" id="ARBA00023125"/>
    </source>
</evidence>
<dbReference type="OrthoDB" id="3559620at2759"/>
<dbReference type="GO" id="GO:0005634">
    <property type="term" value="C:nucleus"/>
    <property type="evidence" value="ECO:0007669"/>
    <property type="project" value="UniProtKB-SubCell"/>
</dbReference>
<dbReference type="Gene3D" id="4.10.240.10">
    <property type="entry name" value="Zn(2)-C6 fungal-type DNA-binding domain"/>
    <property type="match status" value="1"/>
</dbReference>